<dbReference type="RefSeq" id="WP_316792914.1">
    <property type="nucleotide sequence ID" value="NZ_CP053540.1"/>
</dbReference>
<dbReference type="EMBL" id="CP053540">
    <property type="protein sequence ID" value="WOB43455.1"/>
    <property type="molecule type" value="Genomic_DNA"/>
</dbReference>
<organism evidence="2">
    <name type="scientific">Thermoleptolyngbya oregonensis NK1-22</name>
    <dbReference type="NCBI Taxonomy" id="2547457"/>
    <lineage>
        <taxon>Bacteria</taxon>
        <taxon>Bacillati</taxon>
        <taxon>Cyanobacteriota</taxon>
        <taxon>Cyanophyceae</taxon>
        <taxon>Oculatellales</taxon>
        <taxon>Oculatellaceae</taxon>
        <taxon>Thermoleptolyngbya</taxon>
    </lineage>
</organism>
<name>A0AA96Y421_9CYAN</name>
<feature type="compositionally biased region" description="Polar residues" evidence="1">
    <location>
        <begin position="30"/>
        <end position="43"/>
    </location>
</feature>
<accession>A0AA96Y421</accession>
<dbReference type="AlphaFoldDB" id="A0AA96Y421"/>
<gene>
    <name evidence="2" type="ORF">HNI00_10015</name>
</gene>
<protein>
    <submittedName>
        <fullName evidence="2">Uncharacterized protein</fullName>
    </submittedName>
</protein>
<feature type="region of interest" description="Disordered" evidence="1">
    <location>
        <begin position="29"/>
        <end position="58"/>
    </location>
</feature>
<dbReference type="KEGG" id="tog:HNI00_10015"/>
<reference evidence="2" key="1">
    <citation type="submission" date="2020-05" db="EMBL/GenBank/DDBJ databases">
        <authorList>
            <person name="Zhu T."/>
            <person name="Keshari N."/>
            <person name="Lu X."/>
        </authorList>
    </citation>
    <scope>NUCLEOTIDE SEQUENCE</scope>
    <source>
        <strain evidence="2">NK1-22</strain>
    </source>
</reference>
<evidence type="ECO:0000256" key="1">
    <source>
        <dbReference type="SAM" id="MobiDB-lite"/>
    </source>
</evidence>
<feature type="compositionally biased region" description="Basic and acidic residues" evidence="1">
    <location>
        <begin position="44"/>
        <end position="58"/>
    </location>
</feature>
<proteinExistence type="predicted"/>
<evidence type="ECO:0000313" key="2">
    <source>
        <dbReference type="EMBL" id="WOB43455.1"/>
    </source>
</evidence>
<sequence length="58" mass="6643">MFGIPFWRFGLSDFGSGYGGFGMWGRSPYTEGTVQNTGEAESDSTGKQHRDQYRDQWR</sequence>